<dbReference type="GO" id="GO:0006506">
    <property type="term" value="P:GPI anchor biosynthetic process"/>
    <property type="evidence" value="ECO:0007669"/>
    <property type="project" value="UniProtKB-UniPathway"/>
</dbReference>
<evidence type="ECO:0000256" key="4">
    <source>
        <dbReference type="ARBA" id="ARBA00022692"/>
    </source>
</evidence>
<keyword evidence="11" id="KW-1185">Reference proteome</keyword>
<evidence type="ECO:0000256" key="3">
    <source>
        <dbReference type="ARBA" id="ARBA00022502"/>
    </source>
</evidence>
<keyword evidence="3" id="KW-0337">GPI-anchor biosynthesis</keyword>
<evidence type="ECO:0000256" key="6">
    <source>
        <dbReference type="ARBA" id="ARBA00022989"/>
    </source>
</evidence>
<accession>A0A2D3VCP8</accession>
<dbReference type="InterPro" id="IPR009580">
    <property type="entry name" value="GPI_biosynthesis_protein_Pig-F"/>
</dbReference>
<feature type="region of interest" description="Disordered" evidence="8">
    <location>
        <begin position="72"/>
        <end position="91"/>
    </location>
</feature>
<dbReference type="RefSeq" id="XP_023629506.1">
    <property type="nucleotide sequence ID" value="XM_023773738.1"/>
</dbReference>
<feature type="transmembrane region" description="Helical" evidence="9">
    <location>
        <begin position="49"/>
        <end position="71"/>
    </location>
</feature>
<feature type="transmembrane region" description="Helical" evidence="9">
    <location>
        <begin position="25"/>
        <end position="42"/>
    </location>
</feature>
<feature type="transmembrane region" description="Helical" evidence="9">
    <location>
        <begin position="208"/>
        <end position="227"/>
    </location>
</feature>
<comment type="pathway">
    <text evidence="2">Glycolipid biosynthesis; glycosylphosphatidylinositol-anchor biosynthesis.</text>
</comment>
<feature type="transmembrane region" description="Helical" evidence="9">
    <location>
        <begin position="104"/>
        <end position="126"/>
    </location>
</feature>
<organism evidence="10 11">
    <name type="scientific">Ramularia collo-cygni</name>
    <dbReference type="NCBI Taxonomy" id="112498"/>
    <lineage>
        <taxon>Eukaryota</taxon>
        <taxon>Fungi</taxon>
        <taxon>Dikarya</taxon>
        <taxon>Ascomycota</taxon>
        <taxon>Pezizomycotina</taxon>
        <taxon>Dothideomycetes</taxon>
        <taxon>Dothideomycetidae</taxon>
        <taxon>Mycosphaerellales</taxon>
        <taxon>Mycosphaerellaceae</taxon>
        <taxon>Ramularia</taxon>
    </lineage>
</organism>
<name>A0A2D3VCP8_9PEZI</name>
<dbReference type="STRING" id="112498.A0A2D3VCP8"/>
<dbReference type="UniPathway" id="UPA00196"/>
<proteinExistence type="predicted"/>
<dbReference type="EMBL" id="FJUY01000014">
    <property type="protein sequence ID" value="CZT22782.1"/>
    <property type="molecule type" value="Genomic_DNA"/>
</dbReference>
<keyword evidence="4 9" id="KW-0812">Transmembrane</keyword>
<dbReference type="GO" id="GO:0005789">
    <property type="term" value="C:endoplasmic reticulum membrane"/>
    <property type="evidence" value="ECO:0007669"/>
    <property type="project" value="UniProtKB-SubCell"/>
</dbReference>
<evidence type="ECO:0000256" key="5">
    <source>
        <dbReference type="ARBA" id="ARBA00022824"/>
    </source>
</evidence>
<dbReference type="OrthoDB" id="17366at2759"/>
<keyword evidence="6 9" id="KW-1133">Transmembrane helix</keyword>
<dbReference type="AlphaFoldDB" id="A0A2D3VCP8"/>
<evidence type="ECO:0000256" key="7">
    <source>
        <dbReference type="ARBA" id="ARBA00023136"/>
    </source>
</evidence>
<evidence type="ECO:0000256" key="2">
    <source>
        <dbReference type="ARBA" id="ARBA00004687"/>
    </source>
</evidence>
<protein>
    <submittedName>
        <fullName evidence="10">Related to GPI-anchor biosynthesis protein PIG-F</fullName>
    </submittedName>
</protein>
<evidence type="ECO:0000256" key="9">
    <source>
        <dbReference type="SAM" id="Phobius"/>
    </source>
</evidence>
<feature type="compositionally biased region" description="Low complexity" evidence="8">
    <location>
        <begin position="72"/>
        <end position="83"/>
    </location>
</feature>
<evidence type="ECO:0000313" key="10">
    <source>
        <dbReference type="EMBL" id="CZT22782.1"/>
    </source>
</evidence>
<comment type="subcellular location">
    <subcellularLocation>
        <location evidence="1">Endoplasmic reticulum membrane</location>
        <topology evidence="1">Multi-pass membrane protein</topology>
    </subcellularLocation>
</comment>
<dbReference type="GeneID" id="35603578"/>
<gene>
    <name evidence="10" type="ORF">RCC_08488</name>
</gene>
<feature type="transmembrane region" description="Helical" evidence="9">
    <location>
        <begin position="138"/>
        <end position="156"/>
    </location>
</feature>
<evidence type="ECO:0000256" key="1">
    <source>
        <dbReference type="ARBA" id="ARBA00004477"/>
    </source>
</evidence>
<dbReference type="Proteomes" id="UP000225277">
    <property type="component" value="Unassembled WGS sequence"/>
</dbReference>
<reference evidence="10 11" key="1">
    <citation type="submission" date="2016-03" db="EMBL/GenBank/DDBJ databases">
        <authorList>
            <person name="Ploux O."/>
        </authorList>
    </citation>
    <scope>NUCLEOTIDE SEQUENCE [LARGE SCALE GENOMIC DNA]</scope>
    <source>
        <strain evidence="10 11">URUG2</strain>
    </source>
</reference>
<sequence>MAADETIIKPVAILPDQISLLVRNLQPILLISLLPVFFNRLVQDPASTLLALAPTVALIQALYCICCLPSTGQSVSSSTTTKPGQKKKTTGKHTQDLAARLVPAFLSFLLTLTLSTPLFYILSLLFGAPLLTHTHQTSLLALHLALLTTPQLFYVHGLDSTTWLRLASLQQPLDEIYGQALGALLGGWLGAIPIPLDWDREWQRWPVTVILGVYIGAVGGKVLGGYLCKGVRMRIT</sequence>
<dbReference type="Pfam" id="PF06699">
    <property type="entry name" value="PIG-F"/>
    <property type="match status" value="1"/>
</dbReference>
<keyword evidence="7 9" id="KW-0472">Membrane</keyword>
<keyword evidence="5" id="KW-0256">Endoplasmic reticulum</keyword>
<evidence type="ECO:0000256" key="8">
    <source>
        <dbReference type="SAM" id="MobiDB-lite"/>
    </source>
</evidence>
<evidence type="ECO:0000313" key="11">
    <source>
        <dbReference type="Proteomes" id="UP000225277"/>
    </source>
</evidence>